<dbReference type="Proteomes" id="UP001178507">
    <property type="component" value="Unassembled WGS sequence"/>
</dbReference>
<organism evidence="1 2">
    <name type="scientific">Effrenium voratum</name>
    <dbReference type="NCBI Taxonomy" id="2562239"/>
    <lineage>
        <taxon>Eukaryota</taxon>
        <taxon>Sar</taxon>
        <taxon>Alveolata</taxon>
        <taxon>Dinophyceae</taxon>
        <taxon>Suessiales</taxon>
        <taxon>Symbiodiniaceae</taxon>
        <taxon>Effrenium</taxon>
    </lineage>
</organism>
<keyword evidence="2" id="KW-1185">Reference proteome</keyword>
<name>A0AA36IZ24_9DINO</name>
<evidence type="ECO:0000313" key="2">
    <source>
        <dbReference type="Proteomes" id="UP001178507"/>
    </source>
</evidence>
<accession>A0AA36IZ24</accession>
<comment type="caution">
    <text evidence="1">The sequence shown here is derived from an EMBL/GenBank/DDBJ whole genome shotgun (WGS) entry which is preliminary data.</text>
</comment>
<reference evidence="1" key="1">
    <citation type="submission" date="2023-08" db="EMBL/GenBank/DDBJ databases">
        <authorList>
            <person name="Chen Y."/>
            <person name="Shah S."/>
            <person name="Dougan E. K."/>
            <person name="Thang M."/>
            <person name="Chan C."/>
        </authorList>
    </citation>
    <scope>NUCLEOTIDE SEQUENCE</scope>
</reference>
<evidence type="ECO:0000313" key="1">
    <source>
        <dbReference type="EMBL" id="CAJ1395506.1"/>
    </source>
</evidence>
<dbReference type="AlphaFoldDB" id="A0AA36IZ24"/>
<dbReference type="EMBL" id="CAUJNA010003179">
    <property type="protein sequence ID" value="CAJ1395506.1"/>
    <property type="molecule type" value="Genomic_DNA"/>
</dbReference>
<proteinExistence type="predicted"/>
<gene>
    <name evidence="1" type="ORF">EVOR1521_LOCUS19927</name>
</gene>
<sequence>MPPRRPGGKYKGLVHRNKTDAVLAAEADARAKRRQEEVVKRAAIRKQRQMMDREGLAAEMDPEEEKRQRILNLLMGGRKGDTMKFFHAWKQGAIQQRKEVKIHERELGWRRNCDGMDPTFPKNCNALRRVLSSDITLPLNNFLALPSGEAEEFRASRGRDYPMGWTGMSDKLRRQQTNQVMGFLPLINTKAAAPKRIVSQAAAEESEPDRWFGPKADIQTVAHAKTGELYYLDTMTMRMRQCPADKQLQHMRRRSSQIEVLADGG</sequence>
<protein>
    <submittedName>
        <fullName evidence="1">Uncharacterized protein</fullName>
    </submittedName>
</protein>